<comment type="caution">
    <text evidence="11">The sequence shown here is derived from an EMBL/GenBank/DDBJ whole genome shotgun (WGS) entry which is preliminary data.</text>
</comment>
<evidence type="ECO:0000256" key="1">
    <source>
        <dbReference type="ARBA" id="ARBA00012417"/>
    </source>
</evidence>
<dbReference type="SUPFAM" id="SSF48019">
    <property type="entry name" value="post-AAA+ oligomerization domain-like"/>
    <property type="match status" value="1"/>
</dbReference>
<dbReference type="PANTHER" id="PTHR34388">
    <property type="entry name" value="DNA POLYMERASE III SUBUNIT DELTA"/>
    <property type="match status" value="1"/>
</dbReference>
<dbReference type="Proteomes" id="UP000245412">
    <property type="component" value="Unassembled WGS sequence"/>
</dbReference>
<feature type="domain" description="DNA polymerase III delta N-terminal" evidence="9">
    <location>
        <begin position="17"/>
        <end position="127"/>
    </location>
</feature>
<keyword evidence="4" id="KW-0548">Nucleotidyltransferase</keyword>
<dbReference type="InterPro" id="IPR027417">
    <property type="entry name" value="P-loop_NTPase"/>
</dbReference>
<dbReference type="Gene3D" id="1.20.272.10">
    <property type="match status" value="1"/>
</dbReference>
<dbReference type="EMBL" id="QGGY01000009">
    <property type="protein sequence ID" value="PWJ74375.1"/>
    <property type="molecule type" value="Genomic_DNA"/>
</dbReference>
<reference evidence="11 12" key="1">
    <citation type="submission" date="2018-05" db="EMBL/GenBank/DDBJ databases">
        <authorList>
            <person name="Goeker M."/>
            <person name="Huntemann M."/>
            <person name="Clum A."/>
            <person name="Pillay M."/>
            <person name="Palaniappan K."/>
            <person name="Varghese N."/>
            <person name="Mikhailova N."/>
            <person name="Stamatis D."/>
            <person name="Reddy T."/>
            <person name="Daum C."/>
            <person name="Shapiro N."/>
            <person name="Ivanova N."/>
            <person name="Kyrpides N."/>
            <person name="Woyke T."/>
        </authorList>
    </citation>
    <scope>NUCLEOTIDE SEQUENCE [LARGE SCALE GENOMIC DNA]</scope>
    <source>
        <strain evidence="11 12">DSM 26524</strain>
    </source>
</reference>
<dbReference type="Gene3D" id="3.40.50.300">
    <property type="entry name" value="P-loop containing nucleotide triphosphate hydrolases"/>
    <property type="match status" value="1"/>
</dbReference>
<evidence type="ECO:0000256" key="5">
    <source>
        <dbReference type="ARBA" id="ARBA00022705"/>
    </source>
</evidence>
<dbReference type="GO" id="GO:0006261">
    <property type="term" value="P:DNA-templated DNA replication"/>
    <property type="evidence" value="ECO:0007669"/>
    <property type="project" value="TreeGrafter"/>
</dbReference>
<dbReference type="EC" id="2.7.7.7" evidence="1"/>
<dbReference type="AlphaFoldDB" id="A0AB73T2J7"/>
<dbReference type="InterPro" id="IPR008921">
    <property type="entry name" value="DNA_pol3_clamp-load_cplx_C"/>
</dbReference>
<sequence>MKSLIEDLKKHEFKNVYLLFGEETYLKNQYKNKLKNALIPEGDTMNLNIYSGKGIDVKEVIDQAETMPFFGERRLILIEDSGFFKNASPELADYMKTVPAETYIVFVESEVDKRGKLYKAVKSAGRPVEFARQDEKTLMRWILGILKSERKNITQDTMQLFLEKTGTDMENISQELEKLICYTMGRDVITKDDVEAIGTNRTVNKIFDMINAIAGRQQARALSLYYDLLALKEPPMRILFLIARQFNLLYQVKELLEQGYDINTIASKTGLQSFIARNYVRQAGAFTKEKLKEAVEDCVDSEEAVKTGQINDRMSVELLIVKYSAK</sequence>
<dbReference type="PANTHER" id="PTHR34388:SF1">
    <property type="entry name" value="DNA POLYMERASE III SUBUNIT DELTA"/>
    <property type="match status" value="1"/>
</dbReference>
<dbReference type="SUPFAM" id="SSF52540">
    <property type="entry name" value="P-loop containing nucleoside triphosphate hydrolases"/>
    <property type="match status" value="1"/>
</dbReference>
<evidence type="ECO:0000256" key="8">
    <source>
        <dbReference type="ARBA" id="ARBA00049244"/>
    </source>
</evidence>
<evidence type="ECO:0000256" key="6">
    <source>
        <dbReference type="ARBA" id="ARBA00022932"/>
    </source>
</evidence>
<accession>A0AB73T2J7</accession>
<comment type="similarity">
    <text evidence="7">Belongs to the DNA polymerase HolA subunit family.</text>
</comment>
<dbReference type="Pfam" id="PF06144">
    <property type="entry name" value="DNA_pol3_delta"/>
    <property type="match status" value="1"/>
</dbReference>
<protein>
    <recommendedName>
        <fullName evidence="2">DNA polymerase III subunit delta</fullName>
        <ecNumber evidence="1">2.7.7.7</ecNumber>
    </recommendedName>
</protein>
<dbReference type="RefSeq" id="WP_109747258.1">
    <property type="nucleotide sequence ID" value="NZ_CABJAT010000003.1"/>
</dbReference>
<dbReference type="Pfam" id="PF21694">
    <property type="entry name" value="DNA_pol3_delta_C"/>
    <property type="match status" value="1"/>
</dbReference>
<dbReference type="GO" id="GO:0003677">
    <property type="term" value="F:DNA binding"/>
    <property type="evidence" value="ECO:0007669"/>
    <property type="project" value="InterPro"/>
</dbReference>
<keyword evidence="5" id="KW-0235">DNA replication</keyword>
<evidence type="ECO:0000256" key="2">
    <source>
        <dbReference type="ARBA" id="ARBA00017703"/>
    </source>
</evidence>
<evidence type="ECO:0000313" key="11">
    <source>
        <dbReference type="EMBL" id="PWJ74375.1"/>
    </source>
</evidence>
<organism evidence="11 12">
    <name type="scientific">Murimonas intestini</name>
    <dbReference type="NCBI Taxonomy" id="1337051"/>
    <lineage>
        <taxon>Bacteria</taxon>
        <taxon>Bacillati</taxon>
        <taxon>Bacillota</taxon>
        <taxon>Clostridia</taxon>
        <taxon>Lachnospirales</taxon>
        <taxon>Lachnospiraceae</taxon>
        <taxon>Murimonas</taxon>
    </lineage>
</organism>
<evidence type="ECO:0000256" key="3">
    <source>
        <dbReference type="ARBA" id="ARBA00022679"/>
    </source>
</evidence>
<keyword evidence="6" id="KW-0239">DNA-directed DNA polymerase</keyword>
<keyword evidence="12" id="KW-1185">Reference proteome</keyword>
<dbReference type="GO" id="GO:0003887">
    <property type="term" value="F:DNA-directed DNA polymerase activity"/>
    <property type="evidence" value="ECO:0007669"/>
    <property type="project" value="UniProtKB-KW"/>
</dbReference>
<dbReference type="InterPro" id="IPR010372">
    <property type="entry name" value="DNA_pol3_delta_N"/>
</dbReference>
<evidence type="ECO:0000256" key="4">
    <source>
        <dbReference type="ARBA" id="ARBA00022695"/>
    </source>
</evidence>
<dbReference type="GO" id="GO:0009360">
    <property type="term" value="C:DNA polymerase III complex"/>
    <property type="evidence" value="ECO:0007669"/>
    <property type="project" value="InterPro"/>
</dbReference>
<keyword evidence="3" id="KW-0808">Transferase</keyword>
<feature type="domain" description="DNA polymerase III delta subunit-like C-terminal" evidence="10">
    <location>
        <begin position="204"/>
        <end position="323"/>
    </location>
</feature>
<comment type="catalytic activity">
    <reaction evidence="8">
        <text>DNA(n) + a 2'-deoxyribonucleoside 5'-triphosphate = DNA(n+1) + diphosphate</text>
        <dbReference type="Rhea" id="RHEA:22508"/>
        <dbReference type="Rhea" id="RHEA-COMP:17339"/>
        <dbReference type="Rhea" id="RHEA-COMP:17340"/>
        <dbReference type="ChEBI" id="CHEBI:33019"/>
        <dbReference type="ChEBI" id="CHEBI:61560"/>
        <dbReference type="ChEBI" id="CHEBI:173112"/>
        <dbReference type="EC" id="2.7.7.7"/>
    </reaction>
</comment>
<name>A0AB73T2J7_9FIRM</name>
<evidence type="ECO:0000313" key="12">
    <source>
        <dbReference type="Proteomes" id="UP000245412"/>
    </source>
</evidence>
<evidence type="ECO:0000259" key="10">
    <source>
        <dbReference type="Pfam" id="PF21694"/>
    </source>
</evidence>
<dbReference type="InterPro" id="IPR048466">
    <property type="entry name" value="DNA_pol3_delta-like_C"/>
</dbReference>
<proteinExistence type="inferred from homology"/>
<dbReference type="Gene3D" id="1.10.8.60">
    <property type="match status" value="1"/>
</dbReference>
<evidence type="ECO:0000256" key="7">
    <source>
        <dbReference type="ARBA" id="ARBA00034754"/>
    </source>
</evidence>
<evidence type="ECO:0000259" key="9">
    <source>
        <dbReference type="Pfam" id="PF06144"/>
    </source>
</evidence>
<gene>
    <name evidence="11" type="ORF">C7383_109111</name>
</gene>
<dbReference type="InterPro" id="IPR005790">
    <property type="entry name" value="DNA_polIII_delta"/>
</dbReference>
<dbReference type="NCBIfam" id="TIGR01128">
    <property type="entry name" value="holA"/>
    <property type="match status" value="1"/>
</dbReference>